<dbReference type="Proteomes" id="UP001058553">
    <property type="component" value="Chromosome"/>
</dbReference>
<feature type="chain" id="PRO_5046997859" evidence="2">
    <location>
        <begin position="35"/>
        <end position="174"/>
    </location>
</feature>
<dbReference type="InterPro" id="IPR022753">
    <property type="entry name" value="T4SS_pilus_biogen_PilP"/>
</dbReference>
<dbReference type="NCBIfam" id="TIGR03021">
    <property type="entry name" value="pilP_fam"/>
    <property type="match status" value="1"/>
</dbReference>
<protein>
    <submittedName>
        <fullName evidence="3">Type IV pilus biogenesis protein PilP</fullName>
    </submittedName>
</protein>
<evidence type="ECO:0000256" key="2">
    <source>
        <dbReference type="SAM" id="SignalP"/>
    </source>
</evidence>
<feature type="region of interest" description="Disordered" evidence="1">
    <location>
        <begin position="69"/>
        <end position="107"/>
    </location>
</feature>
<dbReference type="EMBL" id="CP103445">
    <property type="protein sequence ID" value="UWS33249.1"/>
    <property type="molecule type" value="Genomic_DNA"/>
</dbReference>
<gene>
    <name evidence="3" type="primary">pilP</name>
    <name evidence="3" type="ORF">NYP84_16940</name>
</gene>
<organism evidence="3 4">
    <name type="scientific">Erwinia pyrifoliae</name>
    <dbReference type="NCBI Taxonomy" id="79967"/>
    <lineage>
        <taxon>Bacteria</taxon>
        <taxon>Pseudomonadati</taxon>
        <taxon>Pseudomonadota</taxon>
        <taxon>Gammaproteobacteria</taxon>
        <taxon>Enterobacterales</taxon>
        <taxon>Erwiniaceae</taxon>
        <taxon>Erwinia</taxon>
    </lineage>
</organism>
<feature type="compositionally biased region" description="Polar residues" evidence="1">
    <location>
        <begin position="96"/>
        <end position="107"/>
    </location>
</feature>
<dbReference type="RefSeq" id="WP_259825871.1">
    <property type="nucleotide sequence ID" value="NZ_CP103445.1"/>
</dbReference>
<accession>A0ABY5X7H1</accession>
<evidence type="ECO:0000256" key="1">
    <source>
        <dbReference type="SAM" id="MobiDB-lite"/>
    </source>
</evidence>
<feature type="signal peptide" evidence="2">
    <location>
        <begin position="1"/>
        <end position="34"/>
    </location>
</feature>
<sequence length="174" mass="18728">MKISSVFLAYRIFKIAARYCLAAMSLLQQGYAFADLNSTPSVTLGQLEALQSETLLYEAQLSRNKALSALKGSQPSPSAGITAHPLQREESPDETLPNNAFSENSVTPSMPQIVQISGKGRKLVAELELPGNQRLNVVSGTLLPGISSQIVDVSADRVTVVDGRGRTTLLPFKR</sequence>
<keyword evidence="2" id="KW-0732">Signal</keyword>
<name>A0ABY5X7H1_ERWPY</name>
<proteinExistence type="predicted"/>
<evidence type="ECO:0000313" key="4">
    <source>
        <dbReference type="Proteomes" id="UP001058553"/>
    </source>
</evidence>
<feature type="compositionally biased region" description="Polar residues" evidence="1">
    <location>
        <begin position="69"/>
        <end position="79"/>
    </location>
</feature>
<keyword evidence="4" id="KW-1185">Reference proteome</keyword>
<evidence type="ECO:0000313" key="3">
    <source>
        <dbReference type="EMBL" id="UWS33249.1"/>
    </source>
</evidence>
<reference evidence="3" key="1">
    <citation type="submission" date="2022-07" db="EMBL/GenBank/DDBJ databases">
        <title>Genetic diversity of Erwinia pyrifoliae.</title>
        <authorList>
            <person name="Park D.S."/>
            <person name="Ham H."/>
        </authorList>
    </citation>
    <scope>NUCLEOTIDE SEQUENCE</scope>
    <source>
        <strain evidence="3">CP201486</strain>
    </source>
</reference>